<name>A0AAN7SQW5_9COLE</name>
<keyword evidence="1" id="KW-0732">Signal</keyword>
<dbReference type="EMBL" id="JARPUR010000003">
    <property type="protein sequence ID" value="KAK4879225.1"/>
    <property type="molecule type" value="Genomic_DNA"/>
</dbReference>
<evidence type="ECO:0000313" key="2">
    <source>
        <dbReference type="EMBL" id="KAK4879225.1"/>
    </source>
</evidence>
<comment type="caution">
    <text evidence="2">The sequence shown here is derived from an EMBL/GenBank/DDBJ whole genome shotgun (WGS) entry which is preliminary data.</text>
</comment>
<feature type="chain" id="PRO_5042944082" evidence="1">
    <location>
        <begin position="19"/>
        <end position="185"/>
    </location>
</feature>
<keyword evidence="3" id="KW-1185">Reference proteome</keyword>
<dbReference type="AlphaFoldDB" id="A0AAN7SQW5"/>
<feature type="signal peptide" evidence="1">
    <location>
        <begin position="1"/>
        <end position="18"/>
    </location>
</feature>
<accession>A0AAN7SQW5</accession>
<gene>
    <name evidence="2" type="ORF">RN001_007371</name>
</gene>
<evidence type="ECO:0000313" key="3">
    <source>
        <dbReference type="Proteomes" id="UP001353858"/>
    </source>
</evidence>
<dbReference type="Proteomes" id="UP001353858">
    <property type="component" value="Unassembled WGS sequence"/>
</dbReference>
<reference evidence="3" key="1">
    <citation type="submission" date="2023-01" db="EMBL/GenBank/DDBJ databases">
        <title>Key to firefly adult light organ development and bioluminescence: homeobox transcription factors regulate luciferase expression and transportation to peroxisome.</title>
        <authorList>
            <person name="Fu X."/>
        </authorList>
    </citation>
    <scope>NUCLEOTIDE SEQUENCE [LARGE SCALE GENOMIC DNA]</scope>
</reference>
<sequence>MALYKLIAVLVIAAFVSADDQDYTPEYQPSLFEILRAPPLPLNLELPKEEEPQPFYAPNTEQLPPYNYVPASPNFQYPVPSQELQLPSIEPWNPNNDPKLYYELPPIITKQELPTNAYPKKYSQAVHDKDKPFSSKPKQEITLSPISEEDYLNKQKNINKVLSNLAKVQNKKVVEAEKTQSTVQI</sequence>
<protein>
    <submittedName>
        <fullName evidence="2">Uncharacterized protein</fullName>
    </submittedName>
</protein>
<proteinExistence type="predicted"/>
<evidence type="ECO:0000256" key="1">
    <source>
        <dbReference type="SAM" id="SignalP"/>
    </source>
</evidence>
<organism evidence="2 3">
    <name type="scientific">Aquatica leii</name>
    <dbReference type="NCBI Taxonomy" id="1421715"/>
    <lineage>
        <taxon>Eukaryota</taxon>
        <taxon>Metazoa</taxon>
        <taxon>Ecdysozoa</taxon>
        <taxon>Arthropoda</taxon>
        <taxon>Hexapoda</taxon>
        <taxon>Insecta</taxon>
        <taxon>Pterygota</taxon>
        <taxon>Neoptera</taxon>
        <taxon>Endopterygota</taxon>
        <taxon>Coleoptera</taxon>
        <taxon>Polyphaga</taxon>
        <taxon>Elateriformia</taxon>
        <taxon>Elateroidea</taxon>
        <taxon>Lampyridae</taxon>
        <taxon>Luciolinae</taxon>
        <taxon>Aquatica</taxon>
    </lineage>
</organism>